<name>A0ABX2EUV7_9BURK</name>
<feature type="domain" description="TIR" evidence="1">
    <location>
        <begin position="35"/>
        <end position="131"/>
    </location>
</feature>
<organism evidence="2 3">
    <name type="scientific">Pseudaquabacterium terrae</name>
    <dbReference type="NCBI Taxonomy" id="2732868"/>
    <lineage>
        <taxon>Bacteria</taxon>
        <taxon>Pseudomonadati</taxon>
        <taxon>Pseudomonadota</taxon>
        <taxon>Betaproteobacteria</taxon>
        <taxon>Burkholderiales</taxon>
        <taxon>Sphaerotilaceae</taxon>
        <taxon>Pseudaquabacterium</taxon>
    </lineage>
</organism>
<protein>
    <submittedName>
        <fullName evidence="2">Toll/interleukin-1 receptor domain-containing protein</fullName>
    </submittedName>
</protein>
<dbReference type="Proteomes" id="UP000737171">
    <property type="component" value="Unassembled WGS sequence"/>
</dbReference>
<accession>A0ABX2EUV7</accession>
<dbReference type="SUPFAM" id="SSF52200">
    <property type="entry name" value="Toll/Interleukin receptor TIR domain"/>
    <property type="match status" value="1"/>
</dbReference>
<evidence type="ECO:0000259" key="1">
    <source>
        <dbReference type="Pfam" id="PF13676"/>
    </source>
</evidence>
<gene>
    <name evidence="2" type="ORF">HLB44_36430</name>
</gene>
<dbReference type="EMBL" id="JABRWJ010000030">
    <property type="protein sequence ID" value="NRF72451.1"/>
    <property type="molecule type" value="Genomic_DNA"/>
</dbReference>
<keyword evidence="3" id="KW-1185">Reference proteome</keyword>
<keyword evidence="2" id="KW-0675">Receptor</keyword>
<dbReference type="Pfam" id="PF13676">
    <property type="entry name" value="TIR_2"/>
    <property type="match status" value="1"/>
</dbReference>
<dbReference type="InterPro" id="IPR000157">
    <property type="entry name" value="TIR_dom"/>
</dbReference>
<sequence length="180" mass="20600">MVQFATFDDLERFTKNLQNSGQVLAKSLRREGKTVFLSHSHKDNEYLPGVISVLENNGGSVYVDVQDKSLPEDPSLETAAILRQSLSVCRKFVVFVTTQSKDSKWIPWELGLGDGEKTMRNVALFPAAKQDYDQAWAEREYLGLYDRIVWGQFTGGPFEWLVHHHHDNTAVKLNEWLTRT</sequence>
<dbReference type="RefSeq" id="WP_173135705.1">
    <property type="nucleotide sequence ID" value="NZ_JABRWJ010000030.1"/>
</dbReference>
<evidence type="ECO:0000313" key="2">
    <source>
        <dbReference type="EMBL" id="NRF72451.1"/>
    </source>
</evidence>
<reference evidence="2 3" key="1">
    <citation type="submission" date="2020-05" db="EMBL/GenBank/DDBJ databases">
        <title>Aquincola sp. isolate from soil.</title>
        <authorList>
            <person name="Han J."/>
            <person name="Kim D.-U."/>
        </authorList>
    </citation>
    <scope>NUCLEOTIDE SEQUENCE [LARGE SCALE GENOMIC DNA]</scope>
    <source>
        <strain evidence="2 3">S2</strain>
    </source>
</reference>
<proteinExistence type="predicted"/>
<dbReference type="Gene3D" id="3.40.50.10140">
    <property type="entry name" value="Toll/interleukin-1 receptor homology (TIR) domain"/>
    <property type="match status" value="1"/>
</dbReference>
<comment type="caution">
    <text evidence="2">The sequence shown here is derived from an EMBL/GenBank/DDBJ whole genome shotgun (WGS) entry which is preliminary data.</text>
</comment>
<dbReference type="InterPro" id="IPR035897">
    <property type="entry name" value="Toll_tir_struct_dom_sf"/>
</dbReference>
<evidence type="ECO:0000313" key="3">
    <source>
        <dbReference type="Proteomes" id="UP000737171"/>
    </source>
</evidence>